<dbReference type="EMBL" id="JSAM01000040">
    <property type="protein sequence ID" value="KIA78113.1"/>
    <property type="molecule type" value="Genomic_DNA"/>
</dbReference>
<dbReference type="InterPro" id="IPR036102">
    <property type="entry name" value="OsmC/Ohrsf"/>
</dbReference>
<dbReference type="NCBIfam" id="TIGR03562">
    <property type="entry name" value="osmo_induc_OsmC"/>
    <property type="match status" value="1"/>
</dbReference>
<reference evidence="1 2" key="1">
    <citation type="journal article" date="2014" name="Mol. Biol. Evol.">
        <title>Massive expansion of Ubiquitination-related gene families within the Chlamydiae.</title>
        <authorList>
            <person name="Domman D."/>
            <person name="Collingro A."/>
            <person name="Lagkouvardos I."/>
            <person name="Gehre L."/>
            <person name="Weinmaier T."/>
            <person name="Rattei T."/>
            <person name="Subtil A."/>
            <person name="Horn M."/>
        </authorList>
    </citation>
    <scope>NUCLEOTIDE SEQUENCE [LARGE SCALE GENOMIC DNA]</scope>
    <source>
        <strain evidence="1 2">OEW1</strain>
    </source>
</reference>
<dbReference type="PANTHER" id="PTHR42830:SF1">
    <property type="entry name" value="OSMOTICALLY INDUCIBLE FAMILY PROTEIN"/>
    <property type="match status" value="1"/>
</dbReference>
<dbReference type="InterPro" id="IPR015946">
    <property type="entry name" value="KH_dom-like_a/b"/>
</dbReference>
<dbReference type="PATRIC" id="fig|83552.4.peg.692"/>
<dbReference type="InterPro" id="IPR003718">
    <property type="entry name" value="OsmC/Ohr_fam"/>
</dbReference>
<accession>A0A0C1EDF5</accession>
<name>A0A0C1EDF5_9BACT</name>
<dbReference type="Pfam" id="PF02566">
    <property type="entry name" value="OsmC"/>
    <property type="match status" value="1"/>
</dbReference>
<proteinExistence type="predicted"/>
<protein>
    <submittedName>
        <fullName evidence="1">Peroxiredoxin OsmC</fullName>
        <ecNumber evidence="1">1.11.1.15</ecNumber>
    </submittedName>
</protein>
<sequence length="161" mass="17354">MKYAWSMTTTAKIIYTQRRMIMQRKGSAVWQGDLIHGKGTVSTESGALEHTPYSFKTRFENSTGTNPEELLAAAHAGCFAMALSNELSTAGIPPKELQATATITIDKVSDGFAITKSHIDLVADIPNADKTKFETAVKAAEKGCPVSKLFKAEITVSATLK</sequence>
<dbReference type="EC" id="1.11.1.15" evidence="1"/>
<dbReference type="AlphaFoldDB" id="A0A0C1EDF5"/>
<keyword evidence="1" id="KW-0560">Oxidoreductase</keyword>
<dbReference type="Gene3D" id="3.30.300.20">
    <property type="match status" value="1"/>
</dbReference>
<dbReference type="GO" id="GO:0004601">
    <property type="term" value="F:peroxidase activity"/>
    <property type="evidence" value="ECO:0007669"/>
    <property type="project" value="UniProtKB-KW"/>
</dbReference>
<dbReference type="Proteomes" id="UP000031307">
    <property type="component" value="Unassembled WGS sequence"/>
</dbReference>
<dbReference type="PANTHER" id="PTHR42830">
    <property type="entry name" value="OSMOTICALLY INDUCIBLE FAMILY PROTEIN"/>
    <property type="match status" value="1"/>
</dbReference>
<keyword evidence="1" id="KW-0575">Peroxidase</keyword>
<dbReference type="InterPro" id="IPR052707">
    <property type="entry name" value="OsmC_Ohr_Peroxiredoxin"/>
</dbReference>
<dbReference type="InterPro" id="IPR019904">
    <property type="entry name" value="Peroxiredoxin_OsmC"/>
</dbReference>
<dbReference type="SUPFAM" id="SSF82784">
    <property type="entry name" value="OsmC-like"/>
    <property type="match status" value="1"/>
</dbReference>
<evidence type="ECO:0000313" key="1">
    <source>
        <dbReference type="EMBL" id="KIA78113.1"/>
    </source>
</evidence>
<comment type="caution">
    <text evidence="1">The sequence shown here is derived from an EMBL/GenBank/DDBJ whole genome shotgun (WGS) entry which is preliminary data.</text>
</comment>
<organism evidence="1 2">
    <name type="scientific">Parachlamydia acanthamoebae</name>
    <dbReference type="NCBI Taxonomy" id="83552"/>
    <lineage>
        <taxon>Bacteria</taxon>
        <taxon>Pseudomonadati</taxon>
        <taxon>Chlamydiota</taxon>
        <taxon>Chlamydiia</taxon>
        <taxon>Parachlamydiales</taxon>
        <taxon>Parachlamydiaceae</taxon>
        <taxon>Parachlamydia</taxon>
    </lineage>
</organism>
<dbReference type="GO" id="GO:0006979">
    <property type="term" value="P:response to oxidative stress"/>
    <property type="evidence" value="ECO:0007669"/>
    <property type="project" value="InterPro"/>
</dbReference>
<evidence type="ECO:0000313" key="2">
    <source>
        <dbReference type="Proteomes" id="UP000031307"/>
    </source>
</evidence>
<gene>
    <name evidence="1" type="primary">osmC</name>
    <name evidence="1" type="ORF">DB43_EV00030</name>
</gene>